<dbReference type="PANTHER" id="PTHR10545">
    <property type="entry name" value="DIAMINE N-ACETYLTRANSFERASE"/>
    <property type="match status" value="1"/>
</dbReference>
<keyword evidence="2" id="KW-0012">Acyltransferase</keyword>
<keyword evidence="1" id="KW-0808">Transferase</keyword>
<feature type="domain" description="N-acetyltransferase" evidence="3">
    <location>
        <begin position="4"/>
        <end position="145"/>
    </location>
</feature>
<dbReference type="Proteomes" id="UP000598467">
    <property type="component" value="Unassembled WGS sequence"/>
</dbReference>
<protein>
    <submittedName>
        <fullName evidence="4">GNAT family N-acetyltransferase</fullName>
    </submittedName>
</protein>
<dbReference type="Gene3D" id="3.40.630.30">
    <property type="match status" value="1"/>
</dbReference>
<dbReference type="CDD" id="cd04301">
    <property type="entry name" value="NAT_SF"/>
    <property type="match status" value="1"/>
</dbReference>
<dbReference type="EMBL" id="JABFCZ010000006">
    <property type="protein sequence ID" value="MBD1545886.1"/>
    <property type="molecule type" value="Genomic_DNA"/>
</dbReference>
<dbReference type="SUPFAM" id="SSF55729">
    <property type="entry name" value="Acyl-CoA N-acyltransferases (Nat)"/>
    <property type="match status" value="1"/>
</dbReference>
<evidence type="ECO:0000259" key="3">
    <source>
        <dbReference type="PROSITE" id="PS51186"/>
    </source>
</evidence>
<dbReference type="RefSeq" id="WP_190290560.1">
    <property type="nucleotide sequence ID" value="NZ_JABFCZ010000006.1"/>
</dbReference>
<dbReference type="AlphaFoldDB" id="A0A926S4Y2"/>
<gene>
    <name evidence="4" type="ORF">HK439_06400</name>
</gene>
<accession>A0A926S4Y2</accession>
<proteinExistence type="predicted"/>
<sequence>MSEILIRPLKAGDRPEWDRLWQAYLTFYEQELAPEVTETLFRRLLGEGRHFGLVAEQDGRLVGLVHALPHDSTWAVEPTCYLEDLFVDGACRGSGIGRKLIEAVYAEADRLGCSKVYWHTHDHNATARQLYDRIGHLTPFVKYVR</sequence>
<organism evidence="4 5">
    <name type="scientific">Roseibium aggregatum</name>
    <dbReference type="NCBI Taxonomy" id="187304"/>
    <lineage>
        <taxon>Bacteria</taxon>
        <taxon>Pseudomonadati</taxon>
        <taxon>Pseudomonadota</taxon>
        <taxon>Alphaproteobacteria</taxon>
        <taxon>Hyphomicrobiales</taxon>
        <taxon>Stappiaceae</taxon>
        <taxon>Roseibium</taxon>
    </lineage>
</organism>
<evidence type="ECO:0000256" key="1">
    <source>
        <dbReference type="ARBA" id="ARBA00022679"/>
    </source>
</evidence>
<evidence type="ECO:0000313" key="4">
    <source>
        <dbReference type="EMBL" id="MBD1545886.1"/>
    </source>
</evidence>
<dbReference type="InterPro" id="IPR051016">
    <property type="entry name" value="Diverse_Substrate_AcTransf"/>
</dbReference>
<evidence type="ECO:0000313" key="5">
    <source>
        <dbReference type="Proteomes" id="UP000598467"/>
    </source>
</evidence>
<name>A0A926S4Y2_9HYPH</name>
<dbReference type="GO" id="GO:0008080">
    <property type="term" value="F:N-acetyltransferase activity"/>
    <property type="evidence" value="ECO:0007669"/>
    <property type="project" value="TreeGrafter"/>
</dbReference>
<reference evidence="4" key="1">
    <citation type="submission" date="2020-05" db="EMBL/GenBank/DDBJ databases">
        <title>Identification of trans-AT polyketide cluster in two marine bacteria, producers of a novel glutaramide-containing polyketide sesbanimide D and analogs.</title>
        <authorList>
            <person name="Kacar D."/>
            <person name="Rodriguez P."/>
            <person name="Canedo L."/>
            <person name="Gonzalez E."/>
            <person name="Galan B."/>
            <person name="De La Calle F."/>
            <person name="Garcia J.L."/>
        </authorList>
    </citation>
    <scope>NUCLEOTIDE SEQUENCE</scope>
    <source>
        <strain evidence="4">PHM038</strain>
    </source>
</reference>
<dbReference type="PANTHER" id="PTHR10545:SF42">
    <property type="entry name" value="ACETYLTRANSFERASE"/>
    <property type="match status" value="1"/>
</dbReference>
<evidence type="ECO:0000256" key="2">
    <source>
        <dbReference type="ARBA" id="ARBA00023315"/>
    </source>
</evidence>
<dbReference type="InterPro" id="IPR016181">
    <property type="entry name" value="Acyl_CoA_acyltransferase"/>
</dbReference>
<dbReference type="PROSITE" id="PS51186">
    <property type="entry name" value="GNAT"/>
    <property type="match status" value="1"/>
</dbReference>
<dbReference type="InterPro" id="IPR000182">
    <property type="entry name" value="GNAT_dom"/>
</dbReference>
<dbReference type="Pfam" id="PF00583">
    <property type="entry name" value="Acetyltransf_1"/>
    <property type="match status" value="1"/>
</dbReference>
<comment type="caution">
    <text evidence="4">The sequence shown here is derived from an EMBL/GenBank/DDBJ whole genome shotgun (WGS) entry which is preliminary data.</text>
</comment>